<accession>A0A5R9BLN3</accession>
<dbReference type="Gene3D" id="3.75.10.10">
    <property type="entry name" value="L-arginine/glycine Amidinotransferase, Chain A"/>
    <property type="match status" value="1"/>
</dbReference>
<gene>
    <name evidence="1" type="ORF">FEF26_01055</name>
</gene>
<sequence>MKNIHELFPVKPVRSDDPDYLRQWRGRTWGLNNDVGQIRTVLMKRPGQEVTNLINTDVCKFEDEYGAWVNKDLRGYWISPDRAMPDMDKMQAQHDSFAQILREEGAEVIYVDEGLDIDHDFRGMTNVRDVMFSVPGGAVICRMAPAFRFGEEQWVQKKLAELNMPIAGTIIGEGVFEGGSFGFLSPTVAYAGHSKRGNWEALRQIESTLQSLGIELVIIPLVGHSLHTDSAFTMADVDKALYIPGRLPWWFLEKMEDLGIQGIEVDPKERWAVNSLTVSPGKVIVPAEAEVSIERMVKAGLEVVPLEYDEVQKNGGGLHCTTNPLVRDSVH</sequence>
<keyword evidence="2" id="KW-1185">Reference proteome</keyword>
<organism evidence="1 2">
    <name type="scientific">Nesterenkonia salmonea</name>
    <dbReference type="NCBI Taxonomy" id="1804987"/>
    <lineage>
        <taxon>Bacteria</taxon>
        <taxon>Bacillati</taxon>
        <taxon>Actinomycetota</taxon>
        <taxon>Actinomycetes</taxon>
        <taxon>Micrococcales</taxon>
        <taxon>Micrococcaceae</taxon>
        <taxon>Nesterenkonia</taxon>
    </lineage>
</organism>
<dbReference type="GO" id="GO:0016990">
    <property type="term" value="F:arginine deiminase activity"/>
    <property type="evidence" value="ECO:0007669"/>
    <property type="project" value="TreeGrafter"/>
</dbReference>
<dbReference type="PANTHER" id="PTHR47271:SF2">
    <property type="entry name" value="ARGININE DEIMINASE"/>
    <property type="match status" value="1"/>
</dbReference>
<name>A0A5R9BLN3_9MICC</name>
<dbReference type="SUPFAM" id="SSF55909">
    <property type="entry name" value="Pentein"/>
    <property type="match status" value="1"/>
</dbReference>
<dbReference type="PANTHER" id="PTHR47271">
    <property type="entry name" value="ARGININE DEIMINASE"/>
    <property type="match status" value="1"/>
</dbReference>
<keyword evidence="1" id="KW-0808">Transferase</keyword>
<dbReference type="Pfam" id="PF02274">
    <property type="entry name" value="ADI"/>
    <property type="match status" value="1"/>
</dbReference>
<dbReference type="AlphaFoldDB" id="A0A5R9BLN3"/>
<evidence type="ECO:0000313" key="2">
    <source>
        <dbReference type="Proteomes" id="UP000310458"/>
    </source>
</evidence>
<dbReference type="GO" id="GO:0019546">
    <property type="term" value="P:L-arginine deiminase pathway"/>
    <property type="evidence" value="ECO:0007669"/>
    <property type="project" value="TreeGrafter"/>
</dbReference>
<reference evidence="1 2" key="1">
    <citation type="submission" date="2019-05" db="EMBL/GenBank/DDBJ databases">
        <title>Nesterenkonia sp. GY074 isolated from the Southern Atlantic Ocean.</title>
        <authorList>
            <person name="Zhang G."/>
        </authorList>
    </citation>
    <scope>NUCLEOTIDE SEQUENCE [LARGE SCALE GENOMIC DNA]</scope>
    <source>
        <strain evidence="1 2">GY074</strain>
    </source>
</reference>
<evidence type="ECO:0000313" key="1">
    <source>
        <dbReference type="EMBL" id="TLQ01060.1"/>
    </source>
</evidence>
<dbReference type="GO" id="GO:0016740">
    <property type="term" value="F:transferase activity"/>
    <property type="evidence" value="ECO:0007669"/>
    <property type="project" value="UniProtKB-KW"/>
</dbReference>
<dbReference type="OrthoDB" id="3196313at2"/>
<protein>
    <submittedName>
        <fullName evidence="1">Amidinotransferase</fullName>
    </submittedName>
</protein>
<dbReference type="Proteomes" id="UP000310458">
    <property type="component" value="Unassembled WGS sequence"/>
</dbReference>
<dbReference type="RefSeq" id="WP_138251685.1">
    <property type="nucleotide sequence ID" value="NZ_VAVZ01000002.1"/>
</dbReference>
<proteinExistence type="predicted"/>
<comment type="caution">
    <text evidence="1">The sequence shown here is derived from an EMBL/GenBank/DDBJ whole genome shotgun (WGS) entry which is preliminary data.</text>
</comment>
<dbReference type="EMBL" id="VAVZ01000002">
    <property type="protein sequence ID" value="TLQ01060.1"/>
    <property type="molecule type" value="Genomic_DNA"/>
</dbReference>